<evidence type="ECO:0000256" key="5">
    <source>
        <dbReference type="ARBA" id="ARBA00022723"/>
    </source>
</evidence>
<comment type="catalytic activity">
    <reaction evidence="9">
        <text>(sulfur carrier)-H + L-cysteine = (sulfur carrier)-SH + L-alanine</text>
        <dbReference type="Rhea" id="RHEA:43892"/>
        <dbReference type="Rhea" id="RHEA-COMP:14737"/>
        <dbReference type="Rhea" id="RHEA-COMP:14739"/>
        <dbReference type="ChEBI" id="CHEBI:29917"/>
        <dbReference type="ChEBI" id="CHEBI:35235"/>
        <dbReference type="ChEBI" id="CHEBI:57972"/>
        <dbReference type="ChEBI" id="CHEBI:64428"/>
        <dbReference type="EC" id="2.8.1.7"/>
    </reaction>
</comment>
<dbReference type="InterPro" id="IPR020578">
    <property type="entry name" value="Aminotrans_V_PyrdxlP_BS"/>
</dbReference>
<evidence type="ECO:0000256" key="9">
    <source>
        <dbReference type="ARBA" id="ARBA00050776"/>
    </source>
</evidence>
<dbReference type="PROSITE" id="PS00595">
    <property type="entry name" value="AA_TRANSFER_CLASS_5"/>
    <property type="match status" value="1"/>
</dbReference>
<comment type="similarity">
    <text evidence="2">Belongs to the class-V pyridoxal-phosphate-dependent aminotransferase family. NifS/IscS subfamily.</text>
</comment>
<dbReference type="GO" id="GO:0046872">
    <property type="term" value="F:metal ion binding"/>
    <property type="evidence" value="ECO:0007669"/>
    <property type="project" value="UniProtKB-KW"/>
</dbReference>
<dbReference type="InterPro" id="IPR016454">
    <property type="entry name" value="Cysteine_dSase"/>
</dbReference>
<keyword evidence="5" id="KW-0479">Metal-binding</keyword>
<evidence type="ECO:0000256" key="8">
    <source>
        <dbReference type="ARBA" id="ARBA00023014"/>
    </source>
</evidence>
<evidence type="ECO:0000259" key="12">
    <source>
        <dbReference type="Pfam" id="PF00266"/>
    </source>
</evidence>
<evidence type="ECO:0000256" key="7">
    <source>
        <dbReference type="ARBA" id="ARBA00023004"/>
    </source>
</evidence>
<accession>A0A9D5UCG8</accession>
<dbReference type="InterPro" id="IPR015422">
    <property type="entry name" value="PyrdxlP-dep_Trfase_small"/>
</dbReference>
<dbReference type="PIRSF" id="PIRSF005572">
    <property type="entry name" value="NifS"/>
    <property type="match status" value="1"/>
</dbReference>
<evidence type="ECO:0000256" key="11">
    <source>
        <dbReference type="SAM" id="MobiDB-lite"/>
    </source>
</evidence>
<keyword evidence="4" id="KW-0808">Transferase</keyword>
<evidence type="ECO:0000313" key="14">
    <source>
        <dbReference type="Proteomes" id="UP000822993"/>
    </source>
</evidence>
<comment type="cofactor">
    <cofactor evidence="1 10">
        <name>pyridoxal 5'-phosphate</name>
        <dbReference type="ChEBI" id="CHEBI:597326"/>
    </cofactor>
</comment>
<name>A0A9D5UCG8_9CELL</name>
<evidence type="ECO:0000256" key="1">
    <source>
        <dbReference type="ARBA" id="ARBA00001933"/>
    </source>
</evidence>
<dbReference type="PANTHER" id="PTHR11601">
    <property type="entry name" value="CYSTEINE DESULFURYLASE FAMILY MEMBER"/>
    <property type="match status" value="1"/>
</dbReference>
<dbReference type="Proteomes" id="UP000822993">
    <property type="component" value="Unassembled WGS sequence"/>
</dbReference>
<keyword evidence="6" id="KW-0663">Pyridoxal phosphate</keyword>
<evidence type="ECO:0000256" key="3">
    <source>
        <dbReference type="ARBA" id="ARBA00012239"/>
    </source>
</evidence>
<comment type="caution">
    <text evidence="13">The sequence shown here is derived from an EMBL/GenBank/DDBJ whole genome shotgun (WGS) entry which is preliminary data.</text>
</comment>
<dbReference type="InterPro" id="IPR015421">
    <property type="entry name" value="PyrdxlP-dep_Trfase_major"/>
</dbReference>
<feature type="compositionally biased region" description="Low complexity" evidence="11">
    <location>
        <begin position="417"/>
        <end position="426"/>
    </location>
</feature>
<dbReference type="EMBL" id="JACSPN010000034">
    <property type="protein sequence ID" value="MBE7702148.1"/>
    <property type="molecule type" value="Genomic_DNA"/>
</dbReference>
<keyword evidence="8" id="KW-0411">Iron-sulfur</keyword>
<proteinExistence type="inferred from homology"/>
<dbReference type="RefSeq" id="WP_193721356.1">
    <property type="nucleotide sequence ID" value="NZ_JACSPN010000034.1"/>
</dbReference>
<dbReference type="SUPFAM" id="SSF53383">
    <property type="entry name" value="PLP-dependent transferases"/>
    <property type="match status" value="1"/>
</dbReference>
<evidence type="ECO:0000256" key="6">
    <source>
        <dbReference type="ARBA" id="ARBA00022898"/>
    </source>
</evidence>
<dbReference type="AlphaFoldDB" id="A0A9D5UCG8"/>
<dbReference type="Gene3D" id="3.90.1150.10">
    <property type="entry name" value="Aspartate Aminotransferase, domain 1"/>
    <property type="match status" value="1"/>
</dbReference>
<organism evidence="13 14">
    <name type="scientific">Oerskovia douganii</name>
    <dbReference type="NCBI Taxonomy" id="2762210"/>
    <lineage>
        <taxon>Bacteria</taxon>
        <taxon>Bacillati</taxon>
        <taxon>Actinomycetota</taxon>
        <taxon>Actinomycetes</taxon>
        <taxon>Micrococcales</taxon>
        <taxon>Cellulomonadaceae</taxon>
        <taxon>Oerskovia</taxon>
    </lineage>
</organism>
<reference evidence="13 14" key="1">
    <citation type="submission" date="2020-08" db="EMBL/GenBank/DDBJ databases">
        <title>A Genomic Blueprint of the Chicken Gut Microbiome.</title>
        <authorList>
            <person name="Gilroy R."/>
            <person name="Ravi A."/>
            <person name="Getino M."/>
            <person name="Pursley I."/>
            <person name="Horton D.L."/>
            <person name="Alikhan N.-F."/>
            <person name="Baker D."/>
            <person name="Gharbi K."/>
            <person name="Hall N."/>
            <person name="Watson M."/>
            <person name="Adriaenssens E.M."/>
            <person name="Foster-Nyarko E."/>
            <person name="Jarju S."/>
            <person name="Secka A."/>
            <person name="Antonio M."/>
            <person name="Oren A."/>
            <person name="Chaudhuri R."/>
            <person name="La Ragione R.M."/>
            <person name="Hildebrand F."/>
            <person name="Pallen M.J."/>
        </authorList>
    </citation>
    <scope>NUCLEOTIDE SEQUENCE [LARGE SCALE GENOMIC DNA]</scope>
    <source>
        <strain evidence="13 14">Sa1BUA8</strain>
    </source>
</reference>
<dbReference type="EC" id="2.8.1.7" evidence="3"/>
<dbReference type="Gene3D" id="3.40.640.10">
    <property type="entry name" value="Type I PLP-dependent aspartate aminotransferase-like (Major domain)"/>
    <property type="match status" value="1"/>
</dbReference>
<dbReference type="InterPro" id="IPR015424">
    <property type="entry name" value="PyrdxlP-dep_Trfase"/>
</dbReference>
<feature type="domain" description="Aminotransferase class V" evidence="12">
    <location>
        <begin position="15"/>
        <end position="387"/>
    </location>
</feature>
<keyword evidence="14" id="KW-1185">Reference proteome</keyword>
<sequence>MTSPSSPAVPAPGAYLDHAATTPMSPAALEAFVAELTATGNPSSLHAAGRSARRVVEESREAVAAALGARPSEVIFTAGGTESDNLAIKGLFWGRRTTEPRRRRILVSAVEHHAVLDPAFWMAEHTGAEIVLLPVDEEGRLDLDALRAELAAKGDEVALISVMWANNEVGTIQPVQEVVQIARPYGIPVHSDAVQAVGQVPVDFAASGLDALTLTGHKLGGPMGVGALVAKRGLPLTPVLHGGGQERGVRSGTLDTPAIRAFAVAVTEAVAARAARAEHLAALRDDLVRGVRAAVPDAVLRGPDPSTEASARLPGNAHFTFPGCEGDSLLYLLDSAGVQTSTGSACQAGVPQPSHVLLAMGVSEEDARGALRFSLGATSTSTDVERLRAALPQAVARAQAAGLASSGRPAGTARESTTTTTGRRPA</sequence>
<gene>
    <name evidence="13" type="ORF">H9623_17800</name>
</gene>
<dbReference type="GO" id="GO:0051536">
    <property type="term" value="F:iron-sulfur cluster binding"/>
    <property type="evidence" value="ECO:0007669"/>
    <property type="project" value="UniProtKB-KW"/>
</dbReference>
<evidence type="ECO:0000256" key="10">
    <source>
        <dbReference type="RuleBase" id="RU004504"/>
    </source>
</evidence>
<feature type="region of interest" description="Disordered" evidence="11">
    <location>
        <begin position="399"/>
        <end position="426"/>
    </location>
</feature>
<dbReference type="Pfam" id="PF00266">
    <property type="entry name" value="Aminotran_5"/>
    <property type="match status" value="1"/>
</dbReference>
<protein>
    <recommendedName>
        <fullName evidence="3">cysteine desulfurase</fullName>
        <ecNumber evidence="3">2.8.1.7</ecNumber>
    </recommendedName>
</protein>
<dbReference type="PANTHER" id="PTHR11601:SF34">
    <property type="entry name" value="CYSTEINE DESULFURASE"/>
    <property type="match status" value="1"/>
</dbReference>
<keyword evidence="7" id="KW-0408">Iron</keyword>
<dbReference type="GO" id="GO:0031071">
    <property type="term" value="F:cysteine desulfurase activity"/>
    <property type="evidence" value="ECO:0007669"/>
    <property type="project" value="UniProtKB-EC"/>
</dbReference>
<dbReference type="Gene3D" id="1.10.260.50">
    <property type="match status" value="1"/>
</dbReference>
<dbReference type="InterPro" id="IPR000192">
    <property type="entry name" value="Aminotrans_V_dom"/>
</dbReference>
<evidence type="ECO:0000256" key="4">
    <source>
        <dbReference type="ARBA" id="ARBA00022679"/>
    </source>
</evidence>
<evidence type="ECO:0000313" key="13">
    <source>
        <dbReference type="EMBL" id="MBE7702148.1"/>
    </source>
</evidence>
<evidence type="ECO:0000256" key="2">
    <source>
        <dbReference type="ARBA" id="ARBA00006490"/>
    </source>
</evidence>
<dbReference type="FunFam" id="3.40.640.10:FF:000084">
    <property type="entry name" value="IscS-like cysteine desulfurase"/>
    <property type="match status" value="1"/>
</dbReference>